<dbReference type="GO" id="GO:0008236">
    <property type="term" value="F:serine-type peptidase activity"/>
    <property type="evidence" value="ECO:0007669"/>
    <property type="project" value="UniProtKB-KW"/>
</dbReference>
<proteinExistence type="inferred from homology"/>
<dbReference type="CDD" id="cd07018">
    <property type="entry name" value="S49_SppA_67K_type"/>
    <property type="match status" value="1"/>
</dbReference>
<dbReference type="OrthoDB" id="9764363at2"/>
<evidence type="ECO:0000256" key="5">
    <source>
        <dbReference type="ARBA" id="ARBA00022825"/>
    </source>
</evidence>
<evidence type="ECO:0000313" key="12">
    <source>
        <dbReference type="Proteomes" id="UP000318453"/>
    </source>
</evidence>
<keyword evidence="7" id="KW-0997">Cell inner membrane</keyword>
<evidence type="ECO:0000259" key="10">
    <source>
        <dbReference type="Pfam" id="PF01343"/>
    </source>
</evidence>
<feature type="transmembrane region" description="Helical" evidence="9">
    <location>
        <begin position="12"/>
        <end position="37"/>
    </location>
</feature>
<feature type="active site" description="Nucleophile" evidence="8">
    <location>
        <position position="392"/>
    </location>
</feature>
<evidence type="ECO:0000256" key="3">
    <source>
        <dbReference type="ARBA" id="ARBA00022670"/>
    </source>
</evidence>
<dbReference type="InterPro" id="IPR047217">
    <property type="entry name" value="S49_SppA_67K_type_N"/>
</dbReference>
<dbReference type="PIRSF" id="PIRSF001217">
    <property type="entry name" value="Protease_4_SppA"/>
    <property type="match status" value="1"/>
</dbReference>
<evidence type="ECO:0000256" key="4">
    <source>
        <dbReference type="ARBA" id="ARBA00022801"/>
    </source>
</evidence>
<comment type="subcellular location">
    <subcellularLocation>
        <location evidence="7">Cell inner membrane</location>
    </subcellularLocation>
    <subcellularLocation>
        <location evidence="1">Membrane</location>
    </subcellularLocation>
</comment>
<evidence type="ECO:0000313" key="11">
    <source>
        <dbReference type="EMBL" id="QDZ38752.1"/>
    </source>
</evidence>
<dbReference type="InterPro" id="IPR002142">
    <property type="entry name" value="Peptidase_S49"/>
</dbReference>
<dbReference type="PANTHER" id="PTHR33209">
    <property type="entry name" value="PROTEASE 4"/>
    <property type="match status" value="1"/>
</dbReference>
<protein>
    <recommendedName>
        <fullName evidence="7">Protease 4</fullName>
        <ecNumber evidence="7">3.4.21.-</ecNumber>
    </recommendedName>
    <alternativeName>
        <fullName evidence="7">Endopeptidase IV</fullName>
    </alternativeName>
    <alternativeName>
        <fullName evidence="7">Protease IV</fullName>
    </alternativeName>
    <alternativeName>
        <fullName evidence="7">Signal peptide peptidase</fullName>
    </alternativeName>
</protein>
<dbReference type="SUPFAM" id="SSF52096">
    <property type="entry name" value="ClpP/crotonase"/>
    <property type="match status" value="2"/>
</dbReference>
<dbReference type="Proteomes" id="UP000318453">
    <property type="component" value="Chromosome"/>
</dbReference>
<accession>A0A5B8NHT7</accession>
<keyword evidence="4 7" id="KW-0378">Hydrolase</keyword>
<feature type="domain" description="Peptidase S49" evidence="10">
    <location>
        <begin position="376"/>
        <end position="526"/>
    </location>
</feature>
<feature type="active site" description="Proton donor/acceptor" evidence="8">
    <location>
        <position position="196"/>
    </location>
</feature>
<keyword evidence="3 7" id="KW-0645">Protease</keyword>
<keyword evidence="7" id="KW-1003">Cell membrane</keyword>
<keyword evidence="9" id="KW-0812">Transmembrane</keyword>
<dbReference type="PANTHER" id="PTHR33209:SF1">
    <property type="entry name" value="PEPTIDASE S49 DOMAIN-CONTAINING PROTEIN"/>
    <property type="match status" value="1"/>
</dbReference>
<dbReference type="InterPro" id="IPR029045">
    <property type="entry name" value="ClpP/crotonase-like_dom_sf"/>
</dbReference>
<name>A0A5B8NHT7_9CHRO</name>
<evidence type="ECO:0000256" key="8">
    <source>
        <dbReference type="PIRSR" id="PIRSR001217-1"/>
    </source>
</evidence>
<dbReference type="EMBL" id="CP042326">
    <property type="protein sequence ID" value="QDZ38752.1"/>
    <property type="molecule type" value="Genomic_DNA"/>
</dbReference>
<keyword evidence="5" id="KW-0720">Serine protease</keyword>
<dbReference type="GO" id="GO:0006465">
    <property type="term" value="P:signal peptide processing"/>
    <property type="evidence" value="ECO:0007669"/>
    <property type="project" value="InterPro"/>
</dbReference>
<organism evidence="11 12">
    <name type="scientific">Euhalothece natronophila Z-M001</name>
    <dbReference type="NCBI Taxonomy" id="522448"/>
    <lineage>
        <taxon>Bacteria</taxon>
        <taxon>Bacillati</taxon>
        <taxon>Cyanobacteriota</taxon>
        <taxon>Cyanophyceae</taxon>
        <taxon>Oscillatoriophycideae</taxon>
        <taxon>Chroococcales</taxon>
        <taxon>Halothecacae</taxon>
        <taxon>Halothece cluster</taxon>
        <taxon>Euhalothece</taxon>
    </lineage>
</organism>
<sequence>MRQFLKQALATLIGSFAGLVLFSIVGTGSLFLLFVIIGTRDQQPQVESDSVLVFDLSKSIQDTQPPLNITQALFAPEERPVTVQQVVNSIEKASEDDRISGILLDGTEGSNTTDYAILQEIREALVEFQESGKEVIAYDTNLNQREYYLASVADNVILNPLGNLEIRGLRSEQTFFAGAFEQYGIGIDTVRVGDYKSAIEPLIREDLSPENEEQLTALLGDIWGEWLEDVSTQRDISVDELQNIVDTQGILLAENALEAGLVDEVAYRDEVISQLKEISETEDDDDFPNISLASYSGVTQREAMEDTSDNEIAVLHAQGAIVGGEAPLDSIGSSRYAQKIRNLRENDDVKAVVLRINSPGGGATASDVILRELKLTQEEKPVIVSMGDTAASGAYWVSLGGDKIFAQPTTVTGSIGVFGILPNIQELANENGITWDEVATGELAGLDSISRAKSEEELAILQGTVDQIYDRFIDRVADNRDLSPEEVEEIAQGRVWSGKQAQEVGLVDELGGLNSALAQAAETAELEDWQVQEYPRLSGFEERFLRRFQEDARVLLGQETPIDERLKRFQNSWEEFKVMNDPNHAYARLPFEFHID</sequence>
<evidence type="ECO:0000256" key="9">
    <source>
        <dbReference type="SAM" id="Phobius"/>
    </source>
</evidence>
<dbReference type="Gene3D" id="3.90.226.10">
    <property type="entry name" value="2-enoyl-CoA Hydratase, Chain A, domain 1"/>
    <property type="match status" value="3"/>
</dbReference>
<dbReference type="AlphaFoldDB" id="A0A5B8NHT7"/>
<evidence type="ECO:0000256" key="6">
    <source>
        <dbReference type="ARBA" id="ARBA00023136"/>
    </source>
</evidence>
<dbReference type="Gene3D" id="6.20.330.10">
    <property type="match status" value="1"/>
</dbReference>
<keyword evidence="12" id="KW-1185">Reference proteome</keyword>
<dbReference type="CDD" id="cd07023">
    <property type="entry name" value="S49_Sppa_N_C"/>
    <property type="match status" value="1"/>
</dbReference>
<dbReference type="NCBIfam" id="TIGR00706">
    <property type="entry name" value="SppA_dom"/>
    <property type="match status" value="1"/>
</dbReference>
<dbReference type="KEGG" id="enn:FRE64_01615"/>
<dbReference type="Pfam" id="PF01343">
    <property type="entry name" value="Peptidase_S49"/>
    <property type="match status" value="2"/>
</dbReference>
<reference evidence="11" key="1">
    <citation type="submission" date="2019-08" db="EMBL/GenBank/DDBJ databases">
        <title>Carotenoids and Carotenoid Binding Proteins in the Halophilic Cyanobacterium Euhalothece sp. ZM00.</title>
        <authorList>
            <person name="Cho S.M."/>
            <person name="Song J.Y."/>
            <person name="Park Y.-I."/>
        </authorList>
    </citation>
    <scope>NUCLEOTIDE SEQUENCE [LARGE SCALE GENOMIC DNA]</scope>
    <source>
        <strain evidence="11">Z-M001</strain>
    </source>
</reference>
<dbReference type="InterPro" id="IPR004634">
    <property type="entry name" value="Pept_S49_pIV"/>
</dbReference>
<comment type="similarity">
    <text evidence="2 7">Belongs to the peptidase S49 family.</text>
</comment>
<keyword evidence="9" id="KW-1133">Transmembrane helix</keyword>
<dbReference type="GO" id="GO:0005886">
    <property type="term" value="C:plasma membrane"/>
    <property type="evidence" value="ECO:0007669"/>
    <property type="project" value="UniProtKB-SubCell"/>
</dbReference>
<dbReference type="InterPro" id="IPR047272">
    <property type="entry name" value="S49_SppA_C"/>
</dbReference>
<dbReference type="RefSeq" id="WP_146294363.1">
    <property type="nucleotide sequence ID" value="NZ_CP042326.1"/>
</dbReference>
<gene>
    <name evidence="11" type="primary">sppA</name>
    <name evidence="11" type="ORF">FRE64_01615</name>
</gene>
<evidence type="ECO:0000256" key="1">
    <source>
        <dbReference type="ARBA" id="ARBA00004370"/>
    </source>
</evidence>
<evidence type="ECO:0000256" key="7">
    <source>
        <dbReference type="PIRNR" id="PIRNR001217"/>
    </source>
</evidence>
<keyword evidence="6 7" id="KW-0472">Membrane</keyword>
<feature type="domain" description="Peptidase S49" evidence="10">
    <location>
        <begin position="128"/>
        <end position="278"/>
    </location>
</feature>
<dbReference type="NCBIfam" id="TIGR00705">
    <property type="entry name" value="SppA_67K"/>
    <property type="match status" value="1"/>
</dbReference>
<evidence type="ECO:0000256" key="2">
    <source>
        <dbReference type="ARBA" id="ARBA00008683"/>
    </source>
</evidence>
<dbReference type="EC" id="3.4.21.-" evidence="7"/>
<dbReference type="InterPro" id="IPR004635">
    <property type="entry name" value="Pept_S49_SppA"/>
</dbReference>